<keyword evidence="8" id="KW-0694">RNA-binding</keyword>
<dbReference type="SUPFAM" id="SSF50249">
    <property type="entry name" value="Nucleic acid-binding proteins"/>
    <property type="match status" value="1"/>
</dbReference>
<evidence type="ECO:0000256" key="2">
    <source>
        <dbReference type="ARBA" id="ARBA00022517"/>
    </source>
</evidence>
<dbReference type="InterPro" id="IPR027417">
    <property type="entry name" value="P-loop_NTPase"/>
</dbReference>
<dbReference type="OrthoDB" id="69796at2157"/>
<feature type="domain" description="EngC GTPase" evidence="10">
    <location>
        <begin position="117"/>
        <end position="264"/>
    </location>
</feature>
<dbReference type="GO" id="GO:0005525">
    <property type="term" value="F:GTP binding"/>
    <property type="evidence" value="ECO:0007669"/>
    <property type="project" value="UniProtKB-KW"/>
</dbReference>
<dbReference type="PROSITE" id="PS51721">
    <property type="entry name" value="G_CP"/>
    <property type="match status" value="1"/>
</dbReference>
<dbReference type="CDD" id="cd01854">
    <property type="entry name" value="YjeQ_EngC"/>
    <property type="match status" value="1"/>
</dbReference>
<evidence type="ECO:0000259" key="10">
    <source>
        <dbReference type="PROSITE" id="PS50936"/>
    </source>
</evidence>
<dbReference type="GeneID" id="97610346"/>
<dbReference type="Gene3D" id="1.10.40.50">
    <property type="entry name" value="Probable gtpase engc, domain 3"/>
    <property type="match status" value="1"/>
</dbReference>
<dbReference type="GO" id="GO:0046872">
    <property type="term" value="F:metal ion binding"/>
    <property type="evidence" value="ECO:0007669"/>
    <property type="project" value="UniProtKB-KW"/>
</dbReference>
<evidence type="ECO:0000256" key="3">
    <source>
        <dbReference type="ARBA" id="ARBA00022723"/>
    </source>
</evidence>
<evidence type="ECO:0000313" key="12">
    <source>
        <dbReference type="EMBL" id="PWR76312.1"/>
    </source>
</evidence>
<protein>
    <submittedName>
        <fullName evidence="12">Ribosome small subunit-dependent GTPase A</fullName>
    </submittedName>
</protein>
<dbReference type="PANTHER" id="PTHR32120:SF10">
    <property type="entry name" value="SMALL RIBOSOMAL SUBUNIT BIOGENESIS GTPASE RSGA"/>
    <property type="match status" value="1"/>
</dbReference>
<evidence type="ECO:0000259" key="11">
    <source>
        <dbReference type="PROSITE" id="PS51721"/>
    </source>
</evidence>
<dbReference type="PROSITE" id="PS50936">
    <property type="entry name" value="ENGC_GTPASE"/>
    <property type="match status" value="1"/>
</dbReference>
<dbReference type="GO" id="GO:0042254">
    <property type="term" value="P:ribosome biogenesis"/>
    <property type="evidence" value="ECO:0007669"/>
    <property type="project" value="UniProtKB-KW"/>
</dbReference>
<dbReference type="Proteomes" id="UP000245934">
    <property type="component" value="Unassembled WGS sequence"/>
</dbReference>
<dbReference type="GO" id="GO:0019843">
    <property type="term" value="F:rRNA binding"/>
    <property type="evidence" value="ECO:0007669"/>
    <property type="project" value="UniProtKB-KW"/>
</dbReference>
<reference evidence="12 13" key="1">
    <citation type="submission" date="2018-05" db="EMBL/GenBank/DDBJ databases">
        <title>Draft genome of Methanospirillum stamsii Pt1.</title>
        <authorList>
            <person name="Dueholm M.S."/>
            <person name="Nielsen P.H."/>
            <person name="Bakmann L.F."/>
            <person name="Otzen D.E."/>
        </authorList>
    </citation>
    <scope>NUCLEOTIDE SEQUENCE [LARGE SCALE GENOMIC DNA]</scope>
    <source>
        <strain evidence="12 13">Pt1</strain>
    </source>
</reference>
<dbReference type="NCBIfam" id="TIGR00157">
    <property type="entry name" value="ribosome small subunit-dependent GTPase A"/>
    <property type="match status" value="1"/>
</dbReference>
<evidence type="ECO:0000256" key="9">
    <source>
        <dbReference type="ARBA" id="ARBA00023134"/>
    </source>
</evidence>
<dbReference type="Gene3D" id="3.40.50.300">
    <property type="entry name" value="P-loop containing nucleotide triphosphate hydrolases"/>
    <property type="match status" value="1"/>
</dbReference>
<name>A0A2V2N8I0_9EURY</name>
<evidence type="ECO:0000256" key="4">
    <source>
        <dbReference type="ARBA" id="ARBA00022730"/>
    </source>
</evidence>
<dbReference type="SUPFAM" id="SSF52540">
    <property type="entry name" value="P-loop containing nucleoside triphosphate hydrolases"/>
    <property type="match status" value="1"/>
</dbReference>
<evidence type="ECO:0000256" key="5">
    <source>
        <dbReference type="ARBA" id="ARBA00022741"/>
    </source>
</evidence>
<dbReference type="Gene3D" id="2.40.50.140">
    <property type="entry name" value="Nucleic acid-binding proteins"/>
    <property type="match status" value="1"/>
</dbReference>
<dbReference type="InterPro" id="IPR010914">
    <property type="entry name" value="RsgA_GTPase_dom"/>
</dbReference>
<feature type="domain" description="CP-type G" evidence="11">
    <location>
        <begin position="108"/>
        <end position="266"/>
    </location>
</feature>
<evidence type="ECO:0000256" key="6">
    <source>
        <dbReference type="ARBA" id="ARBA00022801"/>
    </source>
</evidence>
<dbReference type="EMBL" id="QGMZ01000001">
    <property type="protein sequence ID" value="PWR76312.1"/>
    <property type="molecule type" value="Genomic_DNA"/>
</dbReference>
<keyword evidence="13" id="KW-1185">Reference proteome</keyword>
<dbReference type="GO" id="GO:0003924">
    <property type="term" value="F:GTPase activity"/>
    <property type="evidence" value="ECO:0007669"/>
    <property type="project" value="InterPro"/>
</dbReference>
<evidence type="ECO:0000256" key="1">
    <source>
        <dbReference type="ARBA" id="ARBA00022490"/>
    </source>
</evidence>
<proteinExistence type="inferred from homology"/>
<keyword evidence="1" id="KW-0963">Cytoplasm</keyword>
<keyword evidence="4" id="KW-0699">rRNA-binding</keyword>
<keyword evidence="3" id="KW-0479">Metal-binding</keyword>
<evidence type="ECO:0000313" key="13">
    <source>
        <dbReference type="Proteomes" id="UP000245934"/>
    </source>
</evidence>
<gene>
    <name evidence="12" type="primary">rsgA</name>
    <name evidence="12" type="ORF">DLD82_00450</name>
</gene>
<keyword evidence="7" id="KW-0862">Zinc</keyword>
<comment type="caution">
    <text evidence="12">The sequence shown here is derived from an EMBL/GenBank/DDBJ whole genome shotgun (WGS) entry which is preliminary data.</text>
</comment>
<dbReference type="InterPro" id="IPR012340">
    <property type="entry name" value="NA-bd_OB-fold"/>
</dbReference>
<dbReference type="AlphaFoldDB" id="A0A2V2N8I0"/>
<dbReference type="InterPro" id="IPR030378">
    <property type="entry name" value="G_CP_dom"/>
</dbReference>
<sequence length="367" mass="40608">MNKSSEIIENPPITLKDLGWDEDWNFLFSSFKGPYIPGRVVTAHKTRYDVITPDGIISLPISGAMKTKKMIPVVGDFVVVLSDPDTGTKMIVSILERRTTISRGGSGEHTGEQVIAANIDMVFIITDPGHDFSIPRLLRYMLIVRASGAHPVILLNKADTCDDISPFINQIQREIGDVSVFPVSALQSSGLDVLKPYLGSQKTVIFLGSSGVGKSTLMNALTGSTDQKTGEIREDDGKGRHTTTVRHLTTLPSGCCIVDTPGMREIRVWTAGEHLSEEFSDIESIAVGCKFSDCTHQNEPGCAVIQAITEGTLMPGRLEQYLKIQKEIAFEKDKANIGLKRMEKERWQGICELGKNYREKKRWIQNR</sequence>
<dbReference type="HAMAP" id="MF_01820">
    <property type="entry name" value="GTPase_RsgA"/>
    <property type="match status" value="1"/>
</dbReference>
<dbReference type="InterPro" id="IPR004881">
    <property type="entry name" value="Ribosome_biogen_GTPase_RsgA"/>
</dbReference>
<accession>A0A2V2N8I0</accession>
<keyword evidence="2" id="KW-0690">Ribosome biogenesis</keyword>
<keyword evidence="6" id="KW-0378">Hydrolase</keyword>
<dbReference type="PANTHER" id="PTHR32120">
    <property type="entry name" value="SMALL RIBOSOMAL SUBUNIT BIOGENESIS GTPASE RSGA"/>
    <property type="match status" value="1"/>
</dbReference>
<dbReference type="Pfam" id="PF03193">
    <property type="entry name" value="RsgA_GTPase"/>
    <property type="match status" value="1"/>
</dbReference>
<dbReference type="RefSeq" id="WP_109939131.1">
    <property type="nucleotide sequence ID" value="NZ_CP176366.1"/>
</dbReference>
<keyword evidence="9" id="KW-0342">GTP-binding</keyword>
<evidence type="ECO:0000256" key="8">
    <source>
        <dbReference type="ARBA" id="ARBA00022884"/>
    </source>
</evidence>
<organism evidence="12 13">
    <name type="scientific">Methanospirillum stamsii</name>
    <dbReference type="NCBI Taxonomy" id="1277351"/>
    <lineage>
        <taxon>Archaea</taxon>
        <taxon>Methanobacteriati</taxon>
        <taxon>Methanobacteriota</taxon>
        <taxon>Stenosarchaea group</taxon>
        <taxon>Methanomicrobia</taxon>
        <taxon>Methanomicrobiales</taxon>
        <taxon>Methanospirillaceae</taxon>
        <taxon>Methanospirillum</taxon>
    </lineage>
</organism>
<keyword evidence="5" id="KW-0547">Nucleotide-binding</keyword>
<evidence type="ECO:0000256" key="7">
    <source>
        <dbReference type="ARBA" id="ARBA00022833"/>
    </source>
</evidence>